<gene>
    <name evidence="3" type="ORF">EOE65_01090</name>
</gene>
<dbReference type="EMBL" id="SACQ01000001">
    <property type="protein sequence ID" value="RVU32962.1"/>
    <property type="molecule type" value="Genomic_DNA"/>
</dbReference>
<dbReference type="AlphaFoldDB" id="A0A437QEH6"/>
<accession>A0A437QEH6</accession>
<dbReference type="InterPro" id="IPR007428">
    <property type="entry name" value="MlaA"/>
</dbReference>
<keyword evidence="2" id="KW-0732">Signal</keyword>
<dbReference type="Proteomes" id="UP000282818">
    <property type="component" value="Unassembled WGS sequence"/>
</dbReference>
<evidence type="ECO:0000313" key="3">
    <source>
        <dbReference type="EMBL" id="RVU32962.1"/>
    </source>
</evidence>
<keyword evidence="4" id="KW-1185">Reference proteome</keyword>
<protein>
    <submittedName>
        <fullName evidence="3">VacJ family lipoprotein</fullName>
    </submittedName>
</protein>
<dbReference type="PRINTS" id="PR01805">
    <property type="entry name" value="VACJLIPOPROT"/>
</dbReference>
<evidence type="ECO:0000256" key="1">
    <source>
        <dbReference type="ARBA" id="ARBA00010634"/>
    </source>
</evidence>
<dbReference type="PANTHER" id="PTHR30035:SF3">
    <property type="entry name" value="INTERMEMBRANE PHOSPHOLIPID TRANSPORT SYSTEM LIPOPROTEIN MLAA"/>
    <property type="match status" value="1"/>
</dbReference>
<dbReference type="GO" id="GO:0120010">
    <property type="term" value="P:intermembrane phospholipid transfer"/>
    <property type="evidence" value="ECO:0007669"/>
    <property type="project" value="TreeGrafter"/>
</dbReference>
<keyword evidence="3" id="KW-0449">Lipoprotein</keyword>
<organism evidence="3 4">
    <name type="scientific">Neptunomonas marina</name>
    <dbReference type="NCBI Taxonomy" id="1815562"/>
    <lineage>
        <taxon>Bacteria</taxon>
        <taxon>Pseudomonadati</taxon>
        <taxon>Pseudomonadota</taxon>
        <taxon>Gammaproteobacteria</taxon>
        <taxon>Oceanospirillales</taxon>
        <taxon>Oceanospirillaceae</taxon>
        <taxon>Neptunomonas</taxon>
    </lineage>
</organism>
<evidence type="ECO:0000256" key="2">
    <source>
        <dbReference type="ARBA" id="ARBA00022729"/>
    </source>
</evidence>
<comment type="similarity">
    <text evidence="1">Belongs to the MlaA family.</text>
</comment>
<evidence type="ECO:0000313" key="4">
    <source>
        <dbReference type="Proteomes" id="UP000282818"/>
    </source>
</evidence>
<dbReference type="GO" id="GO:0016020">
    <property type="term" value="C:membrane"/>
    <property type="evidence" value="ECO:0007669"/>
    <property type="project" value="InterPro"/>
</dbReference>
<name>A0A437QEH6_9GAMM</name>
<sequence>MVGVISLQPASADSDVDPLEGFNRSVYSFNKAVDRVVYKPLAQAYTSVTPDLVEKGVHNFFSNIGDVTTLLNSVLQLKGEASAISLSRIMFNTTFGLGGVLDVATPMGLREQTEDFGQTLGYWGAPSGPYVVLPLLGPSNVRDTVGLAVDINTDVWGREAKPTDSKNVGTGLRLLDRRVQLFPAERLVSGDEYVFVRDAYMQRREFLVQDGRFDQQFDESDF</sequence>
<comment type="caution">
    <text evidence="3">The sequence shown here is derived from an EMBL/GenBank/DDBJ whole genome shotgun (WGS) entry which is preliminary data.</text>
</comment>
<dbReference type="Pfam" id="PF04333">
    <property type="entry name" value="MlaA"/>
    <property type="match status" value="1"/>
</dbReference>
<reference evidence="3 4" key="1">
    <citation type="submission" date="2019-01" db="EMBL/GenBank/DDBJ databases">
        <authorList>
            <person name="Chen W.-M."/>
        </authorList>
    </citation>
    <scope>NUCLEOTIDE SEQUENCE [LARGE SCALE GENOMIC DNA]</scope>
    <source>
        <strain evidence="3 4">HPM-16</strain>
    </source>
</reference>
<dbReference type="PANTHER" id="PTHR30035">
    <property type="entry name" value="LIPOPROTEIN VACJ-RELATED"/>
    <property type="match status" value="1"/>
</dbReference>
<proteinExistence type="inferred from homology"/>